<evidence type="ECO:0000256" key="4">
    <source>
        <dbReference type="ARBA" id="ARBA00023002"/>
    </source>
</evidence>
<dbReference type="CDD" id="cd01055">
    <property type="entry name" value="Nonheme_Ferritin"/>
    <property type="match status" value="1"/>
</dbReference>
<organism evidence="10 11">
    <name type="scientific">Mucilaginibacter achroorhodeus</name>
    <dbReference type="NCBI Taxonomy" id="2599294"/>
    <lineage>
        <taxon>Bacteria</taxon>
        <taxon>Pseudomonadati</taxon>
        <taxon>Bacteroidota</taxon>
        <taxon>Sphingobacteriia</taxon>
        <taxon>Sphingobacteriales</taxon>
        <taxon>Sphingobacteriaceae</taxon>
        <taxon>Mucilaginibacter</taxon>
    </lineage>
</organism>
<evidence type="ECO:0000256" key="6">
    <source>
        <dbReference type="ARBA" id="ARBA00054546"/>
    </source>
</evidence>
<evidence type="ECO:0000256" key="1">
    <source>
        <dbReference type="ARBA" id="ARBA00006950"/>
    </source>
</evidence>
<evidence type="ECO:0000256" key="3">
    <source>
        <dbReference type="ARBA" id="ARBA00022723"/>
    </source>
</evidence>
<dbReference type="SUPFAM" id="SSF47240">
    <property type="entry name" value="Ferritin-like"/>
    <property type="match status" value="1"/>
</dbReference>
<dbReference type="PANTHER" id="PTHR11431:SF127">
    <property type="entry name" value="BACTERIAL NON-HEME FERRITIN"/>
    <property type="match status" value="1"/>
</dbReference>
<evidence type="ECO:0000256" key="2">
    <source>
        <dbReference type="ARBA" id="ARBA00022434"/>
    </source>
</evidence>
<evidence type="ECO:0000256" key="8">
    <source>
        <dbReference type="RuleBase" id="RU361145"/>
    </source>
</evidence>
<keyword evidence="11" id="KW-1185">Reference proteome</keyword>
<dbReference type="GO" id="GO:0005737">
    <property type="term" value="C:cytoplasm"/>
    <property type="evidence" value="ECO:0007669"/>
    <property type="project" value="UniProtKB-SubCell"/>
</dbReference>
<feature type="binding site" evidence="7">
    <location>
        <position position="136"/>
    </location>
    <ligand>
        <name>Fe cation</name>
        <dbReference type="ChEBI" id="CHEBI:24875"/>
        <label>1</label>
    </ligand>
</feature>
<comment type="function">
    <text evidence="6">May alleviate iron toxicity in the presence of oxygen.</text>
</comment>
<dbReference type="EMBL" id="VOEI01000001">
    <property type="protein sequence ID" value="TWR27693.1"/>
    <property type="molecule type" value="Genomic_DNA"/>
</dbReference>
<dbReference type="InterPro" id="IPR009040">
    <property type="entry name" value="Ferritin-like_diiron"/>
</dbReference>
<feature type="binding site" evidence="7">
    <location>
        <position position="26"/>
    </location>
    <ligand>
        <name>Fe cation</name>
        <dbReference type="ChEBI" id="CHEBI:24875"/>
        <label>1</label>
    </ligand>
</feature>
<dbReference type="AlphaFoldDB" id="A0A563U8S2"/>
<feature type="binding site" evidence="7">
    <location>
        <position position="62"/>
    </location>
    <ligand>
        <name>Fe cation</name>
        <dbReference type="ChEBI" id="CHEBI:24875"/>
        <label>1</label>
    </ligand>
</feature>
<keyword evidence="5 7" id="KW-0408">Iron</keyword>
<comment type="subcellular location">
    <subcellularLocation>
        <location evidence="8">Cytoplasm</location>
    </subcellularLocation>
</comment>
<keyword evidence="8" id="KW-0963">Cytoplasm</keyword>
<evidence type="ECO:0000259" key="9">
    <source>
        <dbReference type="PROSITE" id="PS50905"/>
    </source>
</evidence>
<gene>
    <name evidence="10" type="ORF">FPZ42_00325</name>
</gene>
<keyword evidence="2 8" id="KW-0409">Iron storage</keyword>
<dbReference type="Gene3D" id="1.20.1260.10">
    <property type="match status" value="1"/>
</dbReference>
<dbReference type="InterPro" id="IPR009078">
    <property type="entry name" value="Ferritin-like_SF"/>
</dbReference>
<dbReference type="PROSITE" id="PS50905">
    <property type="entry name" value="FERRITIN_LIKE"/>
    <property type="match status" value="1"/>
</dbReference>
<dbReference type="PANTHER" id="PTHR11431">
    <property type="entry name" value="FERRITIN"/>
    <property type="match status" value="1"/>
</dbReference>
<dbReference type="InterPro" id="IPR012347">
    <property type="entry name" value="Ferritin-like"/>
</dbReference>
<dbReference type="Proteomes" id="UP000318010">
    <property type="component" value="Unassembled WGS sequence"/>
</dbReference>
<comment type="caution">
    <text evidence="10">The sequence shown here is derived from an EMBL/GenBank/DDBJ whole genome shotgun (WGS) entry which is preliminary data.</text>
</comment>
<evidence type="ECO:0000256" key="5">
    <source>
        <dbReference type="ARBA" id="ARBA00023004"/>
    </source>
</evidence>
<comment type="similarity">
    <text evidence="1 8">Belongs to the ferritin family. Prokaryotic subfamily.</text>
</comment>
<evidence type="ECO:0000313" key="10">
    <source>
        <dbReference type="EMBL" id="TWR27693.1"/>
    </source>
</evidence>
<dbReference type="GO" id="GO:0008198">
    <property type="term" value="F:ferrous iron binding"/>
    <property type="evidence" value="ECO:0007669"/>
    <property type="project" value="TreeGrafter"/>
</dbReference>
<comment type="function">
    <text evidence="8">Iron-storage protein.</text>
</comment>
<keyword evidence="3 7" id="KW-0479">Metal-binding</keyword>
<dbReference type="GO" id="GO:0006879">
    <property type="term" value="P:intracellular iron ion homeostasis"/>
    <property type="evidence" value="ECO:0007669"/>
    <property type="project" value="UniProtKB-KW"/>
</dbReference>
<reference evidence="10 11" key="1">
    <citation type="submission" date="2019-07" db="EMBL/GenBank/DDBJ databases">
        <authorList>
            <person name="Kim J."/>
        </authorList>
    </citation>
    <scope>NUCLEOTIDE SEQUENCE [LARGE SCALE GENOMIC DNA]</scope>
    <source>
        <strain evidence="10 11">MJ1a</strain>
    </source>
</reference>
<sequence>MKDLIRVKSLLSTEVEELLNHQVRKEALSSSIYLAMASWCNRNGFDYSSEYFFKQAEEERHHQLKFYKYILDMGGNAVSPEVTGIKQEYNSFREVFEDALDQEISVTQSIKKIYARCLNEQDYVTNEFLNWFLKEQREEEYKARRALELFEVIGVEGTGAWEIDRHVGKIKYDSEAAD</sequence>
<feature type="binding site" evidence="7">
    <location>
        <position position="59"/>
    </location>
    <ligand>
        <name>Fe cation</name>
        <dbReference type="ChEBI" id="CHEBI:24875"/>
        <label>1</label>
    </ligand>
</feature>
<evidence type="ECO:0000313" key="11">
    <source>
        <dbReference type="Proteomes" id="UP000318010"/>
    </source>
</evidence>
<dbReference type="InterPro" id="IPR008331">
    <property type="entry name" value="Ferritin_DPS_dom"/>
</dbReference>
<feature type="binding site" evidence="7">
    <location>
        <position position="103"/>
    </location>
    <ligand>
        <name>Fe cation</name>
        <dbReference type="ChEBI" id="CHEBI:24875"/>
        <label>1</label>
    </ligand>
</feature>
<dbReference type="OrthoDB" id="9801481at2"/>
<evidence type="ECO:0000256" key="7">
    <source>
        <dbReference type="PIRSR" id="PIRSR601519-1"/>
    </source>
</evidence>
<keyword evidence="4" id="KW-0560">Oxidoreductase</keyword>
<dbReference type="GO" id="GO:0042802">
    <property type="term" value="F:identical protein binding"/>
    <property type="evidence" value="ECO:0007669"/>
    <property type="project" value="UniProtKB-ARBA"/>
</dbReference>
<dbReference type="GO" id="GO:0008199">
    <property type="term" value="F:ferric iron binding"/>
    <property type="evidence" value="ECO:0007669"/>
    <property type="project" value="InterPro"/>
</dbReference>
<proteinExistence type="inferred from homology"/>
<feature type="domain" description="Ferritin-like diiron" evidence="9">
    <location>
        <begin position="9"/>
        <end position="154"/>
    </location>
</feature>
<dbReference type="GO" id="GO:0006826">
    <property type="term" value="P:iron ion transport"/>
    <property type="evidence" value="ECO:0007669"/>
    <property type="project" value="InterPro"/>
</dbReference>
<dbReference type="InterPro" id="IPR001519">
    <property type="entry name" value="Ferritin"/>
</dbReference>
<name>A0A563U8S2_9SPHI</name>
<comment type="catalytic activity">
    <reaction evidence="8">
        <text>4 Fe(2+) + O2 + 6 H2O = 4 iron(III) oxide-hydroxide + 12 H(+)</text>
        <dbReference type="Rhea" id="RHEA:11972"/>
        <dbReference type="ChEBI" id="CHEBI:15377"/>
        <dbReference type="ChEBI" id="CHEBI:15378"/>
        <dbReference type="ChEBI" id="CHEBI:15379"/>
        <dbReference type="ChEBI" id="CHEBI:29033"/>
        <dbReference type="ChEBI" id="CHEBI:78619"/>
        <dbReference type="EC" id="1.16.3.2"/>
    </reaction>
</comment>
<accession>A0A563U8S2</accession>
<protein>
    <recommendedName>
        <fullName evidence="8">Ferritin</fullName>
        <ecNumber evidence="8">1.16.3.2</ecNumber>
    </recommendedName>
</protein>
<dbReference type="Pfam" id="PF00210">
    <property type="entry name" value="Ferritin"/>
    <property type="match status" value="1"/>
</dbReference>
<dbReference type="RefSeq" id="WP_146268510.1">
    <property type="nucleotide sequence ID" value="NZ_VOEI01000001.1"/>
</dbReference>
<dbReference type="InterPro" id="IPR041719">
    <property type="entry name" value="Ferritin_prok"/>
</dbReference>
<dbReference type="EC" id="1.16.3.2" evidence="8"/>
<dbReference type="FunFam" id="1.20.1260.10:FF:000001">
    <property type="entry name" value="Non-heme ferritin"/>
    <property type="match status" value="1"/>
</dbReference>
<dbReference type="GO" id="GO:0016491">
    <property type="term" value="F:oxidoreductase activity"/>
    <property type="evidence" value="ECO:0007669"/>
    <property type="project" value="UniProtKB-KW"/>
</dbReference>